<protein>
    <submittedName>
        <fullName evidence="1">Uncharacterized protein</fullName>
    </submittedName>
</protein>
<dbReference type="GeneID" id="90947381"/>
<dbReference type="AlphaFoldDB" id="A0AAX3ZTQ8"/>
<evidence type="ECO:0000313" key="2">
    <source>
        <dbReference type="Proteomes" id="UP001231701"/>
    </source>
</evidence>
<evidence type="ECO:0000313" key="1">
    <source>
        <dbReference type="EMBL" id="WMC90539.1"/>
    </source>
</evidence>
<accession>A0AAX3ZTQ8</accession>
<dbReference type="EMBL" id="CP121271">
    <property type="protein sequence ID" value="WMC90539.1"/>
    <property type="molecule type" value="Genomic_DNA"/>
</dbReference>
<organism evidence="1 2">
    <name type="scientific">Streptomyces rochei</name>
    <name type="common">Streptomyces parvullus</name>
    <dbReference type="NCBI Taxonomy" id="1928"/>
    <lineage>
        <taxon>Bacteria</taxon>
        <taxon>Bacillati</taxon>
        <taxon>Actinomycetota</taxon>
        <taxon>Actinomycetes</taxon>
        <taxon>Kitasatosporales</taxon>
        <taxon>Streptomycetaceae</taxon>
        <taxon>Streptomyces</taxon>
        <taxon>Streptomyces rochei group</taxon>
    </lineage>
</organism>
<proteinExistence type="predicted"/>
<name>A0AAX3ZTQ8_STRRO</name>
<gene>
    <name evidence="1" type="ORF">P7W03_35120</name>
</gene>
<dbReference type="RefSeq" id="WP_175437889.1">
    <property type="nucleotide sequence ID" value="NZ_CP121271.1"/>
</dbReference>
<dbReference type="Proteomes" id="UP001231701">
    <property type="component" value="Chromosome"/>
</dbReference>
<reference evidence="1" key="1">
    <citation type="submission" date="2023-03" db="EMBL/GenBank/DDBJ databases">
        <title>Borrelidin-producing and root-colonizing Streptomyces rochei is a potent biopesticide for soil-borne oomycete-caused plant diseases.</title>
        <authorList>
            <person name="Zhou D."/>
            <person name="Wang X."/>
            <person name="Navarro-Munoz J.C."/>
            <person name="Li W."/>
            <person name="Li J."/>
            <person name="Jiu M."/>
            <person name="Deng S."/>
            <person name="Ye Y."/>
            <person name="Daly P."/>
            <person name="Wei L."/>
        </authorList>
    </citation>
    <scope>NUCLEOTIDE SEQUENCE</scope>
    <source>
        <strain evidence="1">JK1</strain>
    </source>
</reference>
<sequence length="93" mass="10579">MHWEPEEIWPQHLHLVAGGHAGTDLQRWRIVGRDPVILPEVVAVADALLNPAMAELAWRDNGAGRPRPLSADRAFCRRLGERWTATGWGRRQR</sequence>